<gene>
    <name evidence="1" type="ORF">R1flu_028525</name>
</gene>
<organism evidence="1 2">
    <name type="scientific">Riccia fluitans</name>
    <dbReference type="NCBI Taxonomy" id="41844"/>
    <lineage>
        <taxon>Eukaryota</taxon>
        <taxon>Viridiplantae</taxon>
        <taxon>Streptophyta</taxon>
        <taxon>Embryophyta</taxon>
        <taxon>Marchantiophyta</taxon>
        <taxon>Marchantiopsida</taxon>
        <taxon>Marchantiidae</taxon>
        <taxon>Marchantiales</taxon>
        <taxon>Ricciaceae</taxon>
        <taxon>Riccia</taxon>
    </lineage>
</organism>
<sequence>MDEELTFMEHEIQVNELVDTEDEDHEVKSRGIPREEITLSTKVKFHQTSKKNLLDNYCHELEMSSDESTLEQQSPFKFKSLSRGYTIVSRKVQNLLVAEGEL</sequence>
<reference evidence="1 2" key="1">
    <citation type="submission" date="2024-09" db="EMBL/GenBank/DDBJ databases">
        <title>Chromosome-scale assembly of Riccia fluitans.</title>
        <authorList>
            <person name="Paukszto L."/>
            <person name="Sawicki J."/>
            <person name="Karawczyk K."/>
            <person name="Piernik-Szablinska J."/>
            <person name="Szczecinska M."/>
            <person name="Mazdziarz M."/>
        </authorList>
    </citation>
    <scope>NUCLEOTIDE SEQUENCE [LARGE SCALE GENOMIC DNA]</scope>
    <source>
        <strain evidence="1">Rf_01</strain>
        <tissue evidence="1">Aerial parts of the thallus</tissue>
    </source>
</reference>
<name>A0ABD1XLX3_9MARC</name>
<proteinExistence type="predicted"/>
<keyword evidence="2" id="KW-1185">Reference proteome</keyword>
<dbReference type="AlphaFoldDB" id="A0ABD1XLX3"/>
<comment type="caution">
    <text evidence="1">The sequence shown here is derived from an EMBL/GenBank/DDBJ whole genome shotgun (WGS) entry which is preliminary data.</text>
</comment>
<dbReference type="Proteomes" id="UP001605036">
    <property type="component" value="Unassembled WGS sequence"/>
</dbReference>
<evidence type="ECO:0000313" key="1">
    <source>
        <dbReference type="EMBL" id="KAL2609952.1"/>
    </source>
</evidence>
<dbReference type="EMBL" id="JBHFFA010000008">
    <property type="protein sequence ID" value="KAL2609952.1"/>
    <property type="molecule type" value="Genomic_DNA"/>
</dbReference>
<evidence type="ECO:0000313" key="2">
    <source>
        <dbReference type="Proteomes" id="UP001605036"/>
    </source>
</evidence>
<protein>
    <submittedName>
        <fullName evidence="1">Uncharacterized protein</fullName>
    </submittedName>
</protein>
<accession>A0ABD1XLX3</accession>